<protein>
    <submittedName>
        <fullName evidence="1">Uncharacterized protein</fullName>
    </submittedName>
</protein>
<sequence>MATIIDVPCGVGLTSPRFDPVRPQNVARMEGRFTERDVFATPYWVADYVSPTTRLAHIGELDAFFMAIEDGAFARCFDMTRPRPLEYLRGALSGVRAGGGAFNGTATLSAIVNSRTLTITGLPANWQLRAGDYLEVRQSPTVLSLHRVAADAKASAGGLVTVQIRFALDLQNFSTAALINFEKPSFLGQIDPGSYQAARRRGDRGVSFSVQEVFPG</sequence>
<reference evidence="1 2" key="1">
    <citation type="submission" date="2018-09" db="EMBL/GenBank/DDBJ databases">
        <title>Marinorhizobium profundi gen. nov., sp. nov., isolated from a deep-sea sediment sample from the New Britain Trench and proposal of Marinorhizobiaceae fam. nov. in the order Rhizobiales of the class Alphaproteobacteria.</title>
        <authorList>
            <person name="Cao J."/>
        </authorList>
    </citation>
    <scope>NUCLEOTIDE SEQUENCE [LARGE SCALE GENOMIC DNA]</scope>
    <source>
        <strain evidence="1 2">WS11</strain>
    </source>
</reference>
<organism evidence="1 2">
    <name type="scientific">Georhizobium profundi</name>
    <dbReference type="NCBI Taxonomy" id="2341112"/>
    <lineage>
        <taxon>Bacteria</taxon>
        <taxon>Pseudomonadati</taxon>
        <taxon>Pseudomonadota</taxon>
        <taxon>Alphaproteobacteria</taxon>
        <taxon>Hyphomicrobiales</taxon>
        <taxon>Rhizobiaceae</taxon>
        <taxon>Georhizobium</taxon>
    </lineage>
</organism>
<proteinExistence type="predicted"/>
<evidence type="ECO:0000313" key="2">
    <source>
        <dbReference type="Proteomes" id="UP000268192"/>
    </source>
</evidence>
<dbReference type="EMBL" id="CP032509">
    <property type="protein sequence ID" value="AZN72014.1"/>
    <property type="molecule type" value="Genomic_DNA"/>
</dbReference>
<dbReference type="KEGG" id="abaw:D5400_12655"/>
<name>A0A3S9B513_9HYPH</name>
<dbReference type="AlphaFoldDB" id="A0A3S9B513"/>
<keyword evidence="2" id="KW-1185">Reference proteome</keyword>
<gene>
    <name evidence="1" type="ORF">D5400_12655</name>
</gene>
<evidence type="ECO:0000313" key="1">
    <source>
        <dbReference type="EMBL" id="AZN72014.1"/>
    </source>
</evidence>
<dbReference type="RefSeq" id="WP_126010327.1">
    <property type="nucleotide sequence ID" value="NZ_CP032509.1"/>
</dbReference>
<dbReference type="OrthoDB" id="8265479at2"/>
<dbReference type="Proteomes" id="UP000268192">
    <property type="component" value="Chromosome"/>
</dbReference>
<accession>A0A3S9B513</accession>